<evidence type="ECO:0000313" key="2">
    <source>
        <dbReference type="EMBL" id="KAH7295652.1"/>
    </source>
</evidence>
<evidence type="ECO:0000256" key="1">
    <source>
        <dbReference type="SAM" id="MobiDB-lite"/>
    </source>
</evidence>
<reference evidence="2 3" key="1">
    <citation type="submission" date="2021-08" db="EMBL/GenBank/DDBJ databases">
        <title>WGS assembly of Ceratopteris richardii.</title>
        <authorList>
            <person name="Marchant D.B."/>
            <person name="Chen G."/>
            <person name="Jenkins J."/>
            <person name="Shu S."/>
            <person name="Leebens-Mack J."/>
            <person name="Grimwood J."/>
            <person name="Schmutz J."/>
            <person name="Soltis P."/>
            <person name="Soltis D."/>
            <person name="Chen Z.-H."/>
        </authorList>
    </citation>
    <scope>NUCLEOTIDE SEQUENCE [LARGE SCALE GENOMIC DNA]</scope>
    <source>
        <strain evidence="2">Whitten #5841</strain>
        <tissue evidence="2">Leaf</tissue>
    </source>
</reference>
<name>A0A8T2RGN4_CERRI</name>
<proteinExistence type="predicted"/>
<feature type="region of interest" description="Disordered" evidence="1">
    <location>
        <begin position="78"/>
        <end position="104"/>
    </location>
</feature>
<accession>A0A8T2RGN4</accession>
<gene>
    <name evidence="2" type="ORF">KP509_27G059100</name>
</gene>
<dbReference type="AlphaFoldDB" id="A0A8T2RGN4"/>
<dbReference type="EMBL" id="CM035432">
    <property type="protein sequence ID" value="KAH7295652.1"/>
    <property type="molecule type" value="Genomic_DNA"/>
</dbReference>
<keyword evidence="3" id="KW-1185">Reference proteome</keyword>
<organism evidence="2 3">
    <name type="scientific">Ceratopteris richardii</name>
    <name type="common">Triangle waterfern</name>
    <dbReference type="NCBI Taxonomy" id="49495"/>
    <lineage>
        <taxon>Eukaryota</taxon>
        <taxon>Viridiplantae</taxon>
        <taxon>Streptophyta</taxon>
        <taxon>Embryophyta</taxon>
        <taxon>Tracheophyta</taxon>
        <taxon>Polypodiopsida</taxon>
        <taxon>Polypodiidae</taxon>
        <taxon>Polypodiales</taxon>
        <taxon>Pteridineae</taxon>
        <taxon>Pteridaceae</taxon>
        <taxon>Parkerioideae</taxon>
        <taxon>Ceratopteris</taxon>
    </lineage>
</organism>
<dbReference type="Proteomes" id="UP000825935">
    <property type="component" value="Chromosome 27"/>
</dbReference>
<protein>
    <submittedName>
        <fullName evidence="2">Uncharacterized protein</fullName>
    </submittedName>
</protein>
<evidence type="ECO:0000313" key="3">
    <source>
        <dbReference type="Proteomes" id="UP000825935"/>
    </source>
</evidence>
<sequence length="104" mass="11270">MAASIREALVKQARSLLVGDLFKKTTVKKEKADPGAEEASRVVEDLVTAPTQIRPSASEFCSPTGRLLRAADTVSASNALHRPPIEQKSNTGEGKPRIFIRSRL</sequence>
<comment type="caution">
    <text evidence="2">The sequence shown here is derived from an EMBL/GenBank/DDBJ whole genome shotgun (WGS) entry which is preliminary data.</text>
</comment>
<dbReference type="OrthoDB" id="441446at2759"/>